<proteinExistence type="inferred from homology"/>
<evidence type="ECO:0000256" key="3">
    <source>
        <dbReference type="HAMAP-Rule" id="MF_00528"/>
    </source>
</evidence>
<dbReference type="EC" id="3.6.1.9" evidence="3"/>
<comment type="similarity">
    <text evidence="3">Belongs to the Maf family.</text>
</comment>
<organism evidence="4 5">
    <name type="scientific">Prochlorococcus marinus str. PAC1</name>
    <dbReference type="NCBI Taxonomy" id="59924"/>
    <lineage>
        <taxon>Bacteria</taxon>
        <taxon>Bacillati</taxon>
        <taxon>Cyanobacteriota</taxon>
        <taxon>Cyanophyceae</taxon>
        <taxon>Synechococcales</taxon>
        <taxon>Prochlorococcaceae</taxon>
        <taxon>Prochlorococcus</taxon>
    </lineage>
</organism>
<comment type="caution">
    <text evidence="4">The sequence shown here is derived from an EMBL/GenBank/DDBJ whole genome shotgun (WGS) entry which is preliminary data.</text>
</comment>
<keyword evidence="3" id="KW-0546">Nucleotide metabolism</keyword>
<dbReference type="InterPro" id="IPR029001">
    <property type="entry name" value="ITPase-like_fam"/>
</dbReference>
<accession>A0A0A2C4M3</accession>
<keyword evidence="2 3" id="KW-0378">Hydrolase</keyword>
<comment type="cofactor">
    <cofactor evidence="1 3">
        <name>a divalent metal cation</name>
        <dbReference type="ChEBI" id="CHEBI:60240"/>
    </cofactor>
</comment>
<comment type="catalytic activity">
    <reaction evidence="3">
        <text>a ribonucleoside 5'-triphosphate + H2O = a ribonucleoside 5'-phosphate + diphosphate + H(+)</text>
        <dbReference type="Rhea" id="RHEA:23996"/>
        <dbReference type="ChEBI" id="CHEBI:15377"/>
        <dbReference type="ChEBI" id="CHEBI:15378"/>
        <dbReference type="ChEBI" id="CHEBI:33019"/>
        <dbReference type="ChEBI" id="CHEBI:58043"/>
        <dbReference type="ChEBI" id="CHEBI:61557"/>
        <dbReference type="EC" id="3.6.1.9"/>
    </reaction>
</comment>
<comment type="catalytic activity">
    <reaction evidence="3">
        <text>a 2'-deoxyribonucleoside 5'-triphosphate + H2O = a 2'-deoxyribonucleoside 5'-phosphate + diphosphate + H(+)</text>
        <dbReference type="Rhea" id="RHEA:44644"/>
        <dbReference type="ChEBI" id="CHEBI:15377"/>
        <dbReference type="ChEBI" id="CHEBI:15378"/>
        <dbReference type="ChEBI" id="CHEBI:33019"/>
        <dbReference type="ChEBI" id="CHEBI:61560"/>
        <dbReference type="ChEBI" id="CHEBI:65317"/>
        <dbReference type="EC" id="3.6.1.9"/>
    </reaction>
</comment>
<dbReference type="HAMAP" id="MF_00528">
    <property type="entry name" value="Maf"/>
    <property type="match status" value="1"/>
</dbReference>
<dbReference type="Gene3D" id="3.90.950.10">
    <property type="match status" value="1"/>
</dbReference>
<evidence type="ECO:0000256" key="1">
    <source>
        <dbReference type="ARBA" id="ARBA00001968"/>
    </source>
</evidence>
<protein>
    <recommendedName>
        <fullName evidence="3">Nucleoside triphosphate pyrophosphatase</fullName>
        <ecNumber evidence="3">3.6.1.9</ecNumber>
    </recommendedName>
    <alternativeName>
        <fullName evidence="3">Nucleotide pyrophosphatase</fullName>
        <shortName evidence="3">Nucleotide PPase</shortName>
    </alternativeName>
</protein>
<dbReference type="NCBIfam" id="TIGR00172">
    <property type="entry name" value="maf"/>
    <property type="match status" value="1"/>
</dbReference>
<sequence>MFVLASASKARQKLLDQIALRHKVIVSDFDETQLQELDPILKVKLLAKGKADSALKKLIEENHALNTYQALLGCDSLFEFKGEIFEKPINKEQLISRWQRMSGQSGFLHTGHYLISLDNSKSDMESISQNNSCDGVVSTRIEFMNLSNFEINKYASTSEPYNCAGGFAIEGNGGLFIKKIDGCFSNVIGLSLPWLKNNLEKFGLSRLLLDR</sequence>
<dbReference type="PANTHER" id="PTHR43213:SF5">
    <property type="entry name" value="BIFUNCTIONAL DTTP_UTP PYROPHOSPHATASE_METHYLTRANSFERASE PROTEIN-RELATED"/>
    <property type="match status" value="1"/>
</dbReference>
<evidence type="ECO:0000313" key="5">
    <source>
        <dbReference type="Proteomes" id="UP000030392"/>
    </source>
</evidence>
<dbReference type="GO" id="GO:0047429">
    <property type="term" value="F:nucleoside triphosphate diphosphatase activity"/>
    <property type="evidence" value="ECO:0007669"/>
    <property type="project" value="UniProtKB-EC"/>
</dbReference>
<comment type="caution">
    <text evidence="3">Lacks conserved residue(s) required for the propagation of feature annotation.</text>
</comment>
<dbReference type="Proteomes" id="UP000030392">
    <property type="component" value="Unassembled WGS sequence"/>
</dbReference>
<dbReference type="Pfam" id="PF02545">
    <property type="entry name" value="Maf"/>
    <property type="match status" value="1"/>
</dbReference>
<dbReference type="AlphaFoldDB" id="A0A0A2C4M3"/>
<dbReference type="EMBL" id="JNAX01000007">
    <property type="protein sequence ID" value="KGG21283.1"/>
    <property type="molecule type" value="Genomic_DNA"/>
</dbReference>
<dbReference type="RefSeq" id="WP_036905024.1">
    <property type="nucleotide sequence ID" value="NZ_CP138967.1"/>
</dbReference>
<dbReference type="PIRSF" id="PIRSF006305">
    <property type="entry name" value="Maf"/>
    <property type="match status" value="1"/>
</dbReference>
<comment type="function">
    <text evidence="3">Nucleoside triphosphate pyrophosphatase. May have a dual role in cell division arrest and in preventing the incorporation of modified nucleotides into cellular nucleic acids.</text>
</comment>
<dbReference type="GO" id="GO:0005737">
    <property type="term" value="C:cytoplasm"/>
    <property type="evidence" value="ECO:0007669"/>
    <property type="project" value="UniProtKB-SubCell"/>
</dbReference>
<dbReference type="PANTHER" id="PTHR43213">
    <property type="entry name" value="BIFUNCTIONAL DTTP/UTP PYROPHOSPHATASE/METHYLTRANSFERASE PROTEIN-RELATED"/>
    <property type="match status" value="1"/>
</dbReference>
<gene>
    <name evidence="4" type="ORF">EV03_0617</name>
</gene>
<reference evidence="5" key="1">
    <citation type="journal article" date="2014" name="Sci. Data">
        <title>Genomes of diverse isolates of the marine cyanobacterium Prochlorococcus.</title>
        <authorList>
            <person name="Biller S."/>
            <person name="Berube P."/>
            <person name="Thompson J."/>
            <person name="Kelly L."/>
            <person name="Roggensack S."/>
            <person name="Awad L."/>
            <person name="Roache-Johnson K."/>
            <person name="Ding H."/>
            <person name="Giovannoni S.J."/>
            <person name="Moore L.R."/>
            <person name="Chisholm S.W."/>
        </authorList>
    </citation>
    <scope>NUCLEOTIDE SEQUENCE [LARGE SCALE GENOMIC DNA]</scope>
    <source>
        <strain evidence="5">PAC1</strain>
    </source>
</reference>
<dbReference type="GO" id="GO:0009117">
    <property type="term" value="P:nucleotide metabolic process"/>
    <property type="evidence" value="ECO:0007669"/>
    <property type="project" value="UniProtKB-KW"/>
</dbReference>
<dbReference type="InterPro" id="IPR003697">
    <property type="entry name" value="Maf-like"/>
</dbReference>
<feature type="active site" description="Proton acceptor" evidence="3">
    <location>
        <position position="75"/>
    </location>
</feature>
<dbReference type="CDD" id="cd00555">
    <property type="entry name" value="Maf"/>
    <property type="match status" value="1"/>
</dbReference>
<evidence type="ECO:0000256" key="2">
    <source>
        <dbReference type="ARBA" id="ARBA00022801"/>
    </source>
</evidence>
<evidence type="ECO:0000313" key="4">
    <source>
        <dbReference type="EMBL" id="KGG21283.1"/>
    </source>
</evidence>
<keyword evidence="3" id="KW-0963">Cytoplasm</keyword>
<name>A0A0A2C4M3_PROMR</name>
<comment type="subcellular location">
    <subcellularLocation>
        <location evidence="3">Cytoplasm</location>
    </subcellularLocation>
</comment>
<dbReference type="SUPFAM" id="SSF52972">
    <property type="entry name" value="ITPase-like"/>
    <property type="match status" value="1"/>
</dbReference>